<protein>
    <submittedName>
        <fullName evidence="9 10">Otoancorin isoform X1</fullName>
    </submittedName>
</protein>
<gene>
    <name evidence="9 10" type="primary">otoa</name>
</gene>
<proteinExistence type="inferred from homology"/>
<keyword evidence="6" id="KW-0325">Glycoprotein</keyword>
<comment type="subcellular location">
    <subcellularLocation>
        <location evidence="1">Membrane</location>
    </subcellularLocation>
</comment>
<dbReference type="OrthoDB" id="8195838at2759"/>
<keyword evidence="3 7" id="KW-0732">Signal</keyword>
<dbReference type="RefSeq" id="XP_028985246.1">
    <property type="nucleotide sequence ID" value="XM_029129413.3"/>
</dbReference>
<feature type="signal peptide" evidence="7">
    <location>
        <begin position="1"/>
        <end position="36"/>
    </location>
</feature>
<evidence type="ECO:0000256" key="5">
    <source>
        <dbReference type="ARBA" id="ARBA00023136"/>
    </source>
</evidence>
<evidence type="ECO:0000313" key="10">
    <source>
        <dbReference type="RefSeq" id="XP_055358834.1"/>
    </source>
</evidence>
<dbReference type="InterPro" id="IPR010335">
    <property type="entry name" value="Mesothelin"/>
</dbReference>
<sequence>MSVSSSTTMASKRRTSTLPVACLTLAVFLHVETVSGMNFGDMTEKLMMKCQNNGHPMPKMMPLITAFNSSDSAPLDNNTNRSSSILSTLLNHLNAASSVPIDGVMTDMIGNCTYVTEMIRLMKNSSEASSCYMHAFVAPLSWTLLNMQSENNISSDDYSALLWAVKPALLDMLSSNMSLPTKVAGQHLKTMMMMMHDAYGSMTETLRTDLAKWTKHQIAQNYYNCTMTPPSDPRSQPPEHCRPLDMDAVTMMGPFLPHLTPDDVDGCPVEMTCEFFLSGRCNSTFSRAARINPSLGTKLLQKILQCFSGKERLADHLDKLGSLACYYFNATGMSPELSRKFLVQLDNCDPSPQITQMKKEHLSLMISSFNMTHSLNELGSNVALLSAQQLSMIASSALKECLQSLGASVQWKQSQLSVLVHKLLGDKNCNEVSSKDLVALQSIAGGLSCCVLKQVKAQEMLNDTEALKAMSKGMSKGQLKAMLQGLQRDADPSELVQKLAGPLLHSVSLTKLMKANITTLNQVENKNWTRSQAAYLAKKMQDLNQLQQYGRLRSILQGVTCKMIDNGTNSDAQSLAQALTQNPQWLSKVLAGCAAQKLFATLEKERDDYFSTVTRAELDKIPAVLLIHLLPSKVKSLPDSVCPVFLDKMKSVTLESLPLPSLCRPALTQRALLCLGKPISSLTTDDVSRLGPLLCEVSASQLRLMAPAVLNSSLVAMASCQFIPQLQRPELMDLVKLTFGNPSTWQQQTMEALGPLLVLDDNATSALPNKPWMKDTLYLLKSRLSFVSEALKKKIFDLTTTANLNTARRKRASSSSVDGAAPTVKVIDTLEANNVYWTPAQLDLTPNDAFLSCVELLGSVPGYNAEQLAVLSKKATQAFGPVSQMNDSVVTQLGCITRGFSAADLKKLPFPLDGLERISHCGWNESQLEAVWKGVAKYNNLTAQQLGAADIVALNRFICGLNSSEIGSLNKEAFRDAVGSVNDIQCSFKVMQNLKDLAVSAFGDPSTWTEAHVSHLGNIVAGLHASQLAALGPSVLSFVSQTCIPVIPPTNFAELSVAQLEALGPDNAAMVTAEQKAALRKDQRAALNSAETGSPTRAQVSVGSGVPSVSVEGISAYIKPLLFLLMGFLLL</sequence>
<evidence type="ECO:0000256" key="6">
    <source>
        <dbReference type="ARBA" id="ARBA00023180"/>
    </source>
</evidence>
<dbReference type="AlphaFoldDB" id="A0A6P7KS24"/>
<dbReference type="GeneID" id="114843156"/>
<dbReference type="GO" id="GO:0009986">
    <property type="term" value="C:cell surface"/>
    <property type="evidence" value="ECO:0007669"/>
    <property type="project" value="TreeGrafter"/>
</dbReference>
<dbReference type="CTD" id="146183"/>
<feature type="chain" id="PRO_5044651492" evidence="7">
    <location>
        <begin position="37"/>
        <end position="1131"/>
    </location>
</feature>
<dbReference type="GO" id="GO:0007160">
    <property type="term" value="P:cell-matrix adhesion"/>
    <property type="evidence" value="ECO:0007669"/>
    <property type="project" value="TreeGrafter"/>
</dbReference>
<evidence type="ECO:0000256" key="7">
    <source>
        <dbReference type="SAM" id="SignalP"/>
    </source>
</evidence>
<accession>A0A6P7KS24</accession>
<dbReference type="PANTHER" id="PTHR23412:SF21">
    <property type="entry name" value="OTOANCORIN ISOFORM X1"/>
    <property type="match status" value="1"/>
</dbReference>
<dbReference type="RefSeq" id="XP_055358834.1">
    <property type="nucleotide sequence ID" value="XM_055502859.1"/>
</dbReference>
<evidence type="ECO:0000256" key="1">
    <source>
        <dbReference type="ARBA" id="ARBA00004370"/>
    </source>
</evidence>
<organism evidence="8 9">
    <name type="scientific">Betta splendens</name>
    <name type="common">Siamese fighting fish</name>
    <dbReference type="NCBI Taxonomy" id="158456"/>
    <lineage>
        <taxon>Eukaryota</taxon>
        <taxon>Metazoa</taxon>
        <taxon>Chordata</taxon>
        <taxon>Craniata</taxon>
        <taxon>Vertebrata</taxon>
        <taxon>Euteleostomi</taxon>
        <taxon>Actinopterygii</taxon>
        <taxon>Neopterygii</taxon>
        <taxon>Teleostei</taxon>
        <taxon>Neoteleostei</taxon>
        <taxon>Acanthomorphata</taxon>
        <taxon>Anabantaria</taxon>
        <taxon>Anabantiformes</taxon>
        <taxon>Anabantoidei</taxon>
        <taxon>Osphronemidae</taxon>
        <taxon>Betta</taxon>
    </lineage>
</organism>
<reference evidence="9 10" key="1">
    <citation type="submission" date="2025-04" db="UniProtKB">
        <authorList>
            <consortium name="RefSeq"/>
        </authorList>
    </citation>
    <scope>IDENTIFICATION</scope>
</reference>
<dbReference type="PANTHER" id="PTHR23412">
    <property type="entry name" value="STEREOCILIN RELATED"/>
    <property type="match status" value="1"/>
</dbReference>
<evidence type="ECO:0000256" key="3">
    <source>
        <dbReference type="ARBA" id="ARBA00022729"/>
    </source>
</evidence>
<dbReference type="KEGG" id="bspl:114843156"/>
<keyword evidence="5" id="KW-0472">Membrane</keyword>
<dbReference type="Pfam" id="PF06060">
    <property type="entry name" value="Mesothelin"/>
    <property type="match status" value="1"/>
</dbReference>
<keyword evidence="8" id="KW-1185">Reference proteome</keyword>
<evidence type="ECO:0000256" key="4">
    <source>
        <dbReference type="ARBA" id="ARBA00022889"/>
    </source>
</evidence>
<evidence type="ECO:0000313" key="9">
    <source>
        <dbReference type="RefSeq" id="XP_028985246.1"/>
    </source>
</evidence>
<keyword evidence="4" id="KW-0130">Cell adhesion</keyword>
<dbReference type="InterPro" id="IPR026664">
    <property type="entry name" value="Stereocilin-rel"/>
</dbReference>
<name>A0A6P7KS24_BETSP</name>
<dbReference type="GO" id="GO:0016020">
    <property type="term" value="C:membrane"/>
    <property type="evidence" value="ECO:0007669"/>
    <property type="project" value="UniProtKB-SubCell"/>
</dbReference>
<comment type="similarity">
    <text evidence="2">Belongs to the mesothelin family.</text>
</comment>
<dbReference type="Proteomes" id="UP000515150">
    <property type="component" value="Chromosome 16"/>
</dbReference>
<evidence type="ECO:0000256" key="2">
    <source>
        <dbReference type="ARBA" id="ARBA00011016"/>
    </source>
</evidence>
<evidence type="ECO:0000313" key="8">
    <source>
        <dbReference type="Proteomes" id="UP000515150"/>
    </source>
</evidence>